<comment type="caution">
    <text evidence="1">The sequence shown here is derived from an EMBL/GenBank/DDBJ whole genome shotgun (WGS) entry which is preliminary data.</text>
</comment>
<dbReference type="Proteomes" id="UP000799754">
    <property type="component" value="Unassembled WGS sequence"/>
</dbReference>
<keyword evidence="2" id="KW-1185">Reference proteome</keyword>
<name>A0ACB6RQF4_9PLEO</name>
<sequence length="1239" mass="133039">MRSGKSRAGERRYAGDIRALDGRDGYVLEVRRHSMCGVAELSFTVSAGATRVRHVSASPLWNFLLSELRKTAPSRFSAECSRAFLPYHRFHLPSQMAAPGARMRLTVVVEALAEEDAHGQYRELALEAFKERKFAMPVRLEDTFETVWADIEQRYKTNYLNPQQAATFSIKKLQDAYDCDLDMTDTVGAIFEGEPDRKMHMIKVVPHFIYRQTSVVPGSMLRPSGTQKRVGDDIVEGANKRRRIESQQRQGTHEARDRSPNRPIPSTESQQAAVEVAEDVEAGERSARSKSGMSLVELSRTKTGHAPFSSTGVKQESPELEQSPLLNGIDAASPHESTRRPVETATEEQSQDQQASQSRASTPRELSQEAPQQPMDDEVPEVDDETVGDMQTAAPEHAKSPLLDSQEAAIHKSPISSVEAEPAPAPTTRSRRDVYQVPSSPDFMHKKATPDKPARTYGRSPRSGADLLNMARMLGRSTKEKDTKPNGTHVAIAKKARAFQRTKPDEIESTPQEDAGSGPQEESHATSDDDDADGDLTASFLNEATEDRPNAVRTPAQKTAAKPKKPGSLKKPSRVSLVATPASTKRGANATAAATPASTASANKSSAKGKTTTLSTSSKGERVLGEETMARMERLEKLLSASQSTPKRQGNASSPARSGSVGSQDQSNRTSPEVRVPVTKKTAAADNHTETINARLAIQPPTAQRTPLKSPVPLPSSIKKSTPISSMTSKGAVETPKFGKADVFKKPAVKVRESPAPLSSVKIASNVTARGTPRRSEVPLPPNVRHLRRSSSLQSSPLANGDTETNKSSPSAPMKKPANLKNATPSLAANRNKSPVDDPTEPAPTANPINGAIVISSANESSTNYSYSGDEEPRDSSERRMDGTVEGVSTSAELSRSVQIDDVTTPHENIGDDDDEADEEVKQPEKLIENVSLENTQAAPPQTQDKPPSGQISTQAAPWGAESWGFSSLGQKDDTSDNLEQAQEPEPQVATAAAPTSEDKGFAEQEIYSTAIEDNASRSRSASVAVSTRSSPAVSRRPARFLSHSPTPDASESENESDEASAAPSPAASRQANDRDESESESSSDSSQDEDIEMSDLPTESMTDSNANAGPPSSPPLNGLANSTAIAPETSQSTPSQINGPTQRTPVPPPTQQSSQAPRSSQSVSVQTADRRRYTGFRSLREQLADTKAAQATTQKKTFDPRTISLGKLAKGKPPVGFGGDDDESSDDESSSSSSSDSN</sequence>
<accession>A0ACB6RQF4</accession>
<organism evidence="1 2">
    <name type="scientific">Macroventuria anomochaeta</name>
    <dbReference type="NCBI Taxonomy" id="301207"/>
    <lineage>
        <taxon>Eukaryota</taxon>
        <taxon>Fungi</taxon>
        <taxon>Dikarya</taxon>
        <taxon>Ascomycota</taxon>
        <taxon>Pezizomycotina</taxon>
        <taxon>Dothideomycetes</taxon>
        <taxon>Pleosporomycetidae</taxon>
        <taxon>Pleosporales</taxon>
        <taxon>Pleosporineae</taxon>
        <taxon>Didymellaceae</taxon>
        <taxon>Macroventuria</taxon>
    </lineage>
</organism>
<evidence type="ECO:0000313" key="1">
    <source>
        <dbReference type="EMBL" id="KAF2624276.1"/>
    </source>
</evidence>
<evidence type="ECO:0000313" key="2">
    <source>
        <dbReference type="Proteomes" id="UP000799754"/>
    </source>
</evidence>
<reference evidence="1" key="1">
    <citation type="journal article" date="2020" name="Stud. Mycol.">
        <title>101 Dothideomycetes genomes: a test case for predicting lifestyles and emergence of pathogens.</title>
        <authorList>
            <person name="Haridas S."/>
            <person name="Albert R."/>
            <person name="Binder M."/>
            <person name="Bloem J."/>
            <person name="Labutti K."/>
            <person name="Salamov A."/>
            <person name="Andreopoulos B."/>
            <person name="Baker S."/>
            <person name="Barry K."/>
            <person name="Bills G."/>
            <person name="Bluhm B."/>
            <person name="Cannon C."/>
            <person name="Castanera R."/>
            <person name="Culley D."/>
            <person name="Daum C."/>
            <person name="Ezra D."/>
            <person name="Gonzalez J."/>
            <person name="Henrissat B."/>
            <person name="Kuo A."/>
            <person name="Liang C."/>
            <person name="Lipzen A."/>
            <person name="Lutzoni F."/>
            <person name="Magnuson J."/>
            <person name="Mondo S."/>
            <person name="Nolan M."/>
            <person name="Ohm R."/>
            <person name="Pangilinan J."/>
            <person name="Park H.-J."/>
            <person name="Ramirez L."/>
            <person name="Alfaro M."/>
            <person name="Sun H."/>
            <person name="Tritt A."/>
            <person name="Yoshinaga Y."/>
            <person name="Zwiers L.-H."/>
            <person name="Turgeon B."/>
            <person name="Goodwin S."/>
            <person name="Spatafora J."/>
            <person name="Crous P."/>
            <person name="Grigoriev I."/>
        </authorList>
    </citation>
    <scope>NUCLEOTIDE SEQUENCE</scope>
    <source>
        <strain evidence="1">CBS 525.71</strain>
    </source>
</reference>
<protein>
    <submittedName>
        <fullName evidence="1">Uncharacterized protein</fullName>
    </submittedName>
</protein>
<dbReference type="EMBL" id="MU006731">
    <property type="protein sequence ID" value="KAF2624276.1"/>
    <property type="molecule type" value="Genomic_DNA"/>
</dbReference>
<proteinExistence type="predicted"/>
<gene>
    <name evidence="1" type="ORF">BU25DRAFT_476412</name>
</gene>